<dbReference type="STRING" id="2656787.A0A370TES7"/>
<keyword evidence="10" id="KW-1185">Reference proteome</keyword>
<dbReference type="Pfam" id="PF14008">
    <property type="entry name" value="Metallophos_C"/>
    <property type="match status" value="1"/>
</dbReference>
<dbReference type="InterPro" id="IPR004843">
    <property type="entry name" value="Calcineurin-like_PHP"/>
</dbReference>
<feature type="domain" description="Calcineurin-like phosphoesterase" evidence="6">
    <location>
        <begin position="189"/>
        <end position="416"/>
    </location>
</feature>
<protein>
    <recommendedName>
        <fullName evidence="4">Purple acid phosphatase</fullName>
        <ecNumber evidence="4">3.1.3.2</ecNumber>
    </recommendedName>
</protein>
<accession>A0A370TES7</accession>
<dbReference type="PANTHER" id="PTHR22953">
    <property type="entry name" value="ACID PHOSPHATASE RELATED"/>
    <property type="match status" value="1"/>
</dbReference>
<evidence type="ECO:0000256" key="5">
    <source>
        <dbReference type="SAM" id="MobiDB-lite"/>
    </source>
</evidence>
<evidence type="ECO:0000259" key="8">
    <source>
        <dbReference type="Pfam" id="PF16656"/>
    </source>
</evidence>
<dbReference type="Pfam" id="PF16656">
    <property type="entry name" value="Pur_ac_phosph_N"/>
    <property type="match status" value="1"/>
</dbReference>
<comment type="caution">
    <text evidence="9">The sequence shown here is derived from an EMBL/GenBank/DDBJ whole genome shotgun (WGS) entry which is preliminary data.</text>
</comment>
<dbReference type="Pfam" id="PF00149">
    <property type="entry name" value="Metallophos"/>
    <property type="match status" value="1"/>
</dbReference>
<evidence type="ECO:0000256" key="2">
    <source>
        <dbReference type="ARBA" id="ARBA00022801"/>
    </source>
</evidence>
<dbReference type="PANTHER" id="PTHR22953:SF145">
    <property type="entry name" value="PURPLE ACID PHOSPHATASE"/>
    <property type="match status" value="1"/>
</dbReference>
<evidence type="ECO:0000256" key="3">
    <source>
        <dbReference type="ARBA" id="ARBA00023180"/>
    </source>
</evidence>
<dbReference type="GO" id="GO:0046872">
    <property type="term" value="F:metal ion binding"/>
    <property type="evidence" value="ECO:0007669"/>
    <property type="project" value="InterPro"/>
</dbReference>
<dbReference type="EC" id="3.1.3.2" evidence="4"/>
<feature type="domain" description="Purple acid phosphatase N-terminal" evidence="8">
    <location>
        <begin position="41"/>
        <end position="131"/>
    </location>
</feature>
<reference evidence="9 10" key="1">
    <citation type="journal article" date="2018" name="IMA Fungus">
        <title>IMA Genome-F 9: Draft genome sequence of Annulohypoxylon stygium, Aspergillus mulundensis, Berkeleyomyces basicola (syn. Thielaviopsis basicola), Ceratocystis smalleyi, two Cercospora beticola strains, Coleophoma cylindrospora, Fusarium fracticaudum, Phialophora cf. hyalina, and Morchella septimelata.</title>
        <authorList>
            <person name="Wingfield B.D."/>
            <person name="Bills G.F."/>
            <person name="Dong Y."/>
            <person name="Huang W."/>
            <person name="Nel W.J."/>
            <person name="Swalarsk-Parry B.S."/>
            <person name="Vaghefi N."/>
            <person name="Wilken P.M."/>
            <person name="An Z."/>
            <person name="de Beer Z.W."/>
            <person name="De Vos L."/>
            <person name="Chen L."/>
            <person name="Duong T.A."/>
            <person name="Gao Y."/>
            <person name="Hammerbacher A."/>
            <person name="Kikkert J.R."/>
            <person name="Li Y."/>
            <person name="Li H."/>
            <person name="Li K."/>
            <person name="Li Q."/>
            <person name="Liu X."/>
            <person name="Ma X."/>
            <person name="Naidoo K."/>
            <person name="Pethybridge S.J."/>
            <person name="Sun J."/>
            <person name="Steenkamp E.T."/>
            <person name="van der Nest M.A."/>
            <person name="van Wyk S."/>
            <person name="Wingfield M.J."/>
            <person name="Xiong C."/>
            <person name="Yue Q."/>
            <person name="Zhang X."/>
        </authorList>
    </citation>
    <scope>NUCLEOTIDE SEQUENCE [LARGE SCALE GENOMIC DNA]</scope>
    <source>
        <strain evidence="9 10">BP 5553</strain>
    </source>
</reference>
<dbReference type="CDD" id="cd00839">
    <property type="entry name" value="MPP_PAPs"/>
    <property type="match status" value="1"/>
</dbReference>
<organism evidence="9 10">
    <name type="scientific">Venustampulla echinocandica</name>
    <dbReference type="NCBI Taxonomy" id="2656787"/>
    <lineage>
        <taxon>Eukaryota</taxon>
        <taxon>Fungi</taxon>
        <taxon>Dikarya</taxon>
        <taxon>Ascomycota</taxon>
        <taxon>Pezizomycotina</taxon>
        <taxon>Leotiomycetes</taxon>
        <taxon>Helotiales</taxon>
        <taxon>Pleuroascaceae</taxon>
        <taxon>Venustampulla</taxon>
    </lineage>
</organism>
<dbReference type="SUPFAM" id="SSF49363">
    <property type="entry name" value="Purple acid phosphatase, N-terminal domain"/>
    <property type="match status" value="1"/>
</dbReference>
<evidence type="ECO:0000259" key="6">
    <source>
        <dbReference type="Pfam" id="PF00149"/>
    </source>
</evidence>
<dbReference type="Gene3D" id="2.60.40.380">
    <property type="entry name" value="Purple acid phosphatase-like, N-terminal"/>
    <property type="match status" value="1"/>
</dbReference>
<dbReference type="EMBL" id="NPIC01000009">
    <property type="protein sequence ID" value="RDL33194.1"/>
    <property type="molecule type" value="Genomic_DNA"/>
</dbReference>
<dbReference type="InterPro" id="IPR008963">
    <property type="entry name" value="Purple_acid_Pase-like_N"/>
</dbReference>
<keyword evidence="2 4" id="KW-0378">Hydrolase</keyword>
<evidence type="ECO:0000256" key="4">
    <source>
        <dbReference type="RuleBase" id="RU361203"/>
    </source>
</evidence>
<keyword evidence="3" id="KW-0325">Glycoprotein</keyword>
<dbReference type="InterPro" id="IPR029052">
    <property type="entry name" value="Metallo-depent_PP-like"/>
</dbReference>
<name>A0A370TES7_9HELO</name>
<sequence length="562" mass="61459">MQPLAVLIDILAILGMSMPCSATAPPTTPPPTTLTNGTINSQVRLAYAGNTGMMVSWNTFVKVAKPRVYYGLSPYLLLFVAQSTVSVTYNTSLTYNNHVPLNHLLPDTVYYYRPDPLLTDDSTTVPYSFRTSRRPGDGTPYSVAVTIDMGTMGPDGLSTTAGAGVRPTNVLGPNDNNTVQSLTAVVDSYDFLWQPGDMAYADYWLKEEIQGFLPNISIAEGYKVYESILNNFYDEMTPITTKKPYMVGPGNHEADCLVGTQTDTSRHITYNDSICMPGQTNFTGFINHFRMPSAQSGGTGNFWYSFDHGMAHYIQLDTETDLGHGFIGVDEPGGAGGQHSGPFSNIMNAQTTWLKNDLAAVDRQKTPWVIVSGHRPWYLSYANVSKTICWPCKDVFEPLLLEYGVDLYISGHAHVYQRSAPLDNGVIDPNELNNPSAPWYITNGAAGHYDGLDFLASPAQPYQRFGLDTNDGIYGWSRLTFHNCTHLTHDFVASKNGTVLDRATFLDCDSLGDELPKRETRCLASFLIALSPSDAVKGSPGCKKKDPRSSTESAGTIGAAEV</sequence>
<gene>
    <name evidence="9" type="ORF">BP5553_08633</name>
</gene>
<evidence type="ECO:0000313" key="9">
    <source>
        <dbReference type="EMBL" id="RDL33194.1"/>
    </source>
</evidence>
<evidence type="ECO:0000256" key="1">
    <source>
        <dbReference type="ARBA" id="ARBA00022729"/>
    </source>
</evidence>
<dbReference type="OrthoDB" id="45007at2759"/>
<comment type="catalytic activity">
    <reaction evidence="4">
        <text>a phosphate monoester + H2O = an alcohol + phosphate</text>
        <dbReference type="Rhea" id="RHEA:15017"/>
        <dbReference type="ChEBI" id="CHEBI:15377"/>
        <dbReference type="ChEBI" id="CHEBI:30879"/>
        <dbReference type="ChEBI" id="CHEBI:43474"/>
        <dbReference type="ChEBI" id="CHEBI:67140"/>
        <dbReference type="EC" id="3.1.3.2"/>
    </reaction>
</comment>
<dbReference type="InterPro" id="IPR025733">
    <property type="entry name" value="PAPs_C"/>
</dbReference>
<dbReference type="RefSeq" id="XP_031866687.1">
    <property type="nucleotide sequence ID" value="XM_032017256.1"/>
</dbReference>
<dbReference type="Gene3D" id="3.60.21.10">
    <property type="match status" value="1"/>
</dbReference>
<proteinExistence type="inferred from homology"/>
<feature type="chain" id="PRO_5016478778" description="Purple acid phosphatase" evidence="4">
    <location>
        <begin position="23"/>
        <end position="562"/>
    </location>
</feature>
<dbReference type="InterPro" id="IPR015914">
    <property type="entry name" value="PAPs_N"/>
</dbReference>
<comment type="similarity">
    <text evidence="4">Belongs to the metallophosphoesterase superfamily. Purple acid phosphatase family.</text>
</comment>
<dbReference type="InterPro" id="IPR039331">
    <property type="entry name" value="PAPs-like"/>
</dbReference>
<dbReference type="GeneID" id="43601482"/>
<dbReference type="GO" id="GO:0003993">
    <property type="term" value="F:acid phosphatase activity"/>
    <property type="evidence" value="ECO:0007669"/>
    <property type="project" value="UniProtKB-EC"/>
</dbReference>
<dbReference type="AlphaFoldDB" id="A0A370TES7"/>
<dbReference type="SUPFAM" id="SSF56300">
    <property type="entry name" value="Metallo-dependent phosphatases"/>
    <property type="match status" value="1"/>
</dbReference>
<feature type="signal peptide" evidence="4">
    <location>
        <begin position="1"/>
        <end position="22"/>
    </location>
</feature>
<dbReference type="InterPro" id="IPR041792">
    <property type="entry name" value="MPP_PAP"/>
</dbReference>
<keyword evidence="1 4" id="KW-0732">Signal</keyword>
<evidence type="ECO:0000313" key="10">
    <source>
        <dbReference type="Proteomes" id="UP000254866"/>
    </source>
</evidence>
<feature type="region of interest" description="Disordered" evidence="5">
    <location>
        <begin position="535"/>
        <end position="562"/>
    </location>
</feature>
<dbReference type="Proteomes" id="UP000254866">
    <property type="component" value="Unassembled WGS sequence"/>
</dbReference>
<evidence type="ECO:0000259" key="7">
    <source>
        <dbReference type="Pfam" id="PF14008"/>
    </source>
</evidence>
<feature type="domain" description="Purple acid phosphatase C-terminal" evidence="7">
    <location>
        <begin position="437"/>
        <end position="502"/>
    </location>
</feature>